<comment type="similarity">
    <text evidence="1">Belongs to the ATP-dependent DNA ligase family.</text>
</comment>
<keyword evidence="2 5" id="KW-0436">Ligase</keyword>
<organism evidence="5 6">
    <name type="scientific">Pseudarthrobacter chlorophenolicus (strain ATCC 700700 / DSM 12829 / CIP 107037 / JCM 12360 / KCTC 9906 / NCIMB 13794 / A6)</name>
    <name type="common">Arthrobacter chlorophenolicus</name>
    <dbReference type="NCBI Taxonomy" id="452863"/>
    <lineage>
        <taxon>Bacteria</taxon>
        <taxon>Bacillati</taxon>
        <taxon>Actinomycetota</taxon>
        <taxon>Actinomycetes</taxon>
        <taxon>Micrococcales</taxon>
        <taxon>Micrococcaceae</taxon>
        <taxon>Pseudarthrobacter</taxon>
    </lineage>
</organism>
<feature type="domain" description="ATP-dependent DNA ligase family profile" evidence="4">
    <location>
        <begin position="122"/>
        <end position="209"/>
    </location>
</feature>
<dbReference type="PANTHER" id="PTHR45674">
    <property type="entry name" value="DNA LIGASE 1/3 FAMILY MEMBER"/>
    <property type="match status" value="1"/>
</dbReference>
<dbReference type="GO" id="GO:0003910">
    <property type="term" value="F:DNA ligase (ATP) activity"/>
    <property type="evidence" value="ECO:0007669"/>
    <property type="project" value="UniProtKB-EC"/>
</dbReference>
<dbReference type="SUPFAM" id="SSF56091">
    <property type="entry name" value="DNA ligase/mRNA capping enzyme, catalytic domain"/>
    <property type="match status" value="1"/>
</dbReference>
<dbReference type="CDD" id="cd07905">
    <property type="entry name" value="Adenylation_DNA_ligase_LigC"/>
    <property type="match status" value="1"/>
</dbReference>
<dbReference type="InterPro" id="IPR044117">
    <property type="entry name" value="OBF_LigC-like"/>
</dbReference>
<dbReference type="Pfam" id="PF01068">
    <property type="entry name" value="DNA_ligase_A_M"/>
    <property type="match status" value="1"/>
</dbReference>
<dbReference type="GO" id="GO:0006310">
    <property type="term" value="P:DNA recombination"/>
    <property type="evidence" value="ECO:0007669"/>
    <property type="project" value="InterPro"/>
</dbReference>
<dbReference type="Gene3D" id="3.30.470.30">
    <property type="entry name" value="DNA ligase/mRNA capping enzyme"/>
    <property type="match status" value="1"/>
</dbReference>
<geneLocation type="plasmid" evidence="5 6">
    <name>pACHL02</name>
</geneLocation>
<dbReference type="RefSeq" id="WP_012623494.1">
    <property type="nucleotide sequence ID" value="NC_011881.1"/>
</dbReference>
<evidence type="ECO:0000313" key="5">
    <source>
        <dbReference type="EMBL" id="ACL42451.1"/>
    </source>
</evidence>
<dbReference type="PROSITE" id="PS00333">
    <property type="entry name" value="DNA_LIGASE_A2"/>
    <property type="match status" value="1"/>
</dbReference>
<dbReference type="InterPro" id="IPR012310">
    <property type="entry name" value="DNA_ligase_ATP-dep_cent"/>
</dbReference>
<dbReference type="InterPro" id="IPR044119">
    <property type="entry name" value="Adenylation_LigC-like"/>
</dbReference>
<dbReference type="InterPro" id="IPR016059">
    <property type="entry name" value="DNA_ligase_ATP-dep_CS"/>
</dbReference>
<keyword evidence="6" id="KW-1185">Reference proteome</keyword>
<dbReference type="AlphaFoldDB" id="B8HJ53"/>
<evidence type="ECO:0000256" key="1">
    <source>
        <dbReference type="ARBA" id="ARBA00007572"/>
    </source>
</evidence>
<evidence type="ECO:0000256" key="2">
    <source>
        <dbReference type="ARBA" id="ARBA00022598"/>
    </source>
</evidence>
<proteinExistence type="inferred from homology"/>
<dbReference type="CDD" id="cd07970">
    <property type="entry name" value="OBF_DNA_ligase_LigC"/>
    <property type="match status" value="1"/>
</dbReference>
<keyword evidence="5" id="KW-0614">Plasmid</keyword>
<dbReference type="InterPro" id="IPR050191">
    <property type="entry name" value="ATP-dep_DNA_ligase"/>
</dbReference>
<dbReference type="Proteomes" id="UP000002505">
    <property type="component" value="Plasmid pACHL02"/>
</dbReference>
<sequence>MGISAGLPAGLAPPVKVALARAVDKMPRGDVARGALLFEPKWDGYRCVAVRDDRGATLWSRQGKELSGYFPELCAAIVSAVPPGCVIDGEAVIWSQGRLNFDALQQRLGAGPKILPGLVTAAPANYVAFDVLAVAGHDARNLPLSDRRALLEELATGWEPPLSLSPTTTDRSVAEQWLEELPHTGIEGLVIKGTNQPYTPGVRSWLKLKHRETLDIICGAVIGPITQPSEVVAGLILDGELRIVGRSTPLKMRESRELARWLQPPMGAHPWPAIVKGRALDRFNRDKEPVALTLVEPVVIEVSADTSWSGKSFRHPLRILRARPELSPADVISPKQLRSAVEGP</sequence>
<dbReference type="EMBL" id="CP001343">
    <property type="protein sequence ID" value="ACL42451.1"/>
    <property type="molecule type" value="Genomic_DNA"/>
</dbReference>
<dbReference type="HOGENOM" id="CLU_008325_4_1_11"/>
<reference evidence="5" key="1">
    <citation type="submission" date="2009-01" db="EMBL/GenBank/DDBJ databases">
        <title>Complete sequence of plasmid2 of Arthrobacter chlorophenolicus A6.</title>
        <authorList>
            <consortium name="US DOE Joint Genome Institute"/>
            <person name="Lucas S."/>
            <person name="Copeland A."/>
            <person name="Lapidus A."/>
            <person name="Glavina del Rio T."/>
            <person name="Tice H."/>
            <person name="Bruce D."/>
            <person name="Goodwin L."/>
            <person name="Pitluck S."/>
            <person name="Goltsman E."/>
            <person name="Clum A."/>
            <person name="Larimer F."/>
            <person name="Land M."/>
            <person name="Hauser L."/>
            <person name="Kyrpides N."/>
            <person name="Mikhailova N."/>
            <person name="Jansson J."/>
            <person name="Richardson P."/>
        </authorList>
    </citation>
    <scope>NUCLEOTIDE SEQUENCE [LARGE SCALE GENOMIC DNA]</scope>
    <source>
        <strain evidence="5">A6</strain>
        <plasmid evidence="5">pACHL02</plasmid>
    </source>
</reference>
<dbReference type="eggNOG" id="COG1793">
    <property type="taxonomic scope" value="Bacteria"/>
</dbReference>
<dbReference type="GO" id="GO:0006281">
    <property type="term" value="P:DNA repair"/>
    <property type="evidence" value="ECO:0007669"/>
    <property type="project" value="InterPro"/>
</dbReference>
<dbReference type="InterPro" id="IPR012340">
    <property type="entry name" value="NA-bd_OB-fold"/>
</dbReference>
<dbReference type="GO" id="GO:0005524">
    <property type="term" value="F:ATP binding"/>
    <property type="evidence" value="ECO:0007669"/>
    <property type="project" value="InterPro"/>
</dbReference>
<dbReference type="PANTHER" id="PTHR45674:SF4">
    <property type="entry name" value="DNA LIGASE 1"/>
    <property type="match status" value="1"/>
</dbReference>
<evidence type="ECO:0000259" key="4">
    <source>
        <dbReference type="PROSITE" id="PS50160"/>
    </source>
</evidence>
<accession>B8HJ53</accession>
<comment type="catalytic activity">
    <reaction evidence="3">
        <text>ATP + (deoxyribonucleotide)n-3'-hydroxyl + 5'-phospho-(deoxyribonucleotide)m = (deoxyribonucleotide)n+m + AMP + diphosphate.</text>
        <dbReference type="EC" id="6.5.1.1"/>
    </reaction>
</comment>
<dbReference type="PROSITE" id="PS50160">
    <property type="entry name" value="DNA_LIGASE_A3"/>
    <property type="match status" value="1"/>
</dbReference>
<dbReference type="Gene3D" id="2.40.50.140">
    <property type="entry name" value="Nucleic acid-binding proteins"/>
    <property type="match status" value="1"/>
</dbReference>
<evidence type="ECO:0000313" key="6">
    <source>
        <dbReference type="Proteomes" id="UP000002505"/>
    </source>
</evidence>
<dbReference type="KEGG" id="ach:Achl_4500"/>
<gene>
    <name evidence="5" type="ordered locus">Achl_4500</name>
</gene>
<evidence type="ECO:0000256" key="3">
    <source>
        <dbReference type="ARBA" id="ARBA00034003"/>
    </source>
</evidence>
<name>B8HJ53_PSECP</name>
<protein>
    <submittedName>
        <fullName evidence="5">ATP dependent DNA ligase</fullName>
    </submittedName>
</protein>